<dbReference type="GO" id="GO:0032259">
    <property type="term" value="P:methylation"/>
    <property type="evidence" value="ECO:0007669"/>
    <property type="project" value="UniProtKB-KW"/>
</dbReference>
<dbReference type="CDD" id="cd02440">
    <property type="entry name" value="AdoMet_MTases"/>
    <property type="match status" value="1"/>
</dbReference>
<dbReference type="Proteomes" id="UP001522662">
    <property type="component" value="Unassembled WGS sequence"/>
</dbReference>
<evidence type="ECO:0000313" key="2">
    <source>
        <dbReference type="Proteomes" id="UP001522662"/>
    </source>
</evidence>
<keyword evidence="2" id="KW-1185">Reference proteome</keyword>
<sequence>MSKGKSAELKWGIDALPFMWGAQDTPHNQHGVPDELPFVLSYDPSTGRVIQEKNAQVAECLERVYEKGSILGSNVDDEGFGRRYADDFLRFISHWLERAADGTRESVLEIGCGNGYLLERLRPSFATVIGIEPGPQGQEGAARFGLEIIRDFFPSPLIEGRRFSAIILTSVLEHVEDPVGLASSLKDYLTPGGRIFVSVPDEGPYIASHDVSTLFHEHWSYFDHQTLLSTMALGGLVAERCEGSNYGGSIYAELRPSEDRIEIDRAGIEAAISKAQDYITKSRESCYRLSEECANRRSGGRSLGVYVPSRFVNAMRICQMPSDGIRFFDDDLSLAGTFYPGIPVAVECRQSLIDRPVDTVLIMSRTFGPALKEKLRESLPATTEIVLVSDLID</sequence>
<keyword evidence="1" id="KW-0489">Methyltransferase</keyword>
<dbReference type="PANTHER" id="PTHR43861">
    <property type="entry name" value="TRANS-ACONITATE 2-METHYLTRANSFERASE-RELATED"/>
    <property type="match status" value="1"/>
</dbReference>
<protein>
    <submittedName>
        <fullName evidence="1">Class I SAM-dependent methyltransferase</fullName>
    </submittedName>
</protein>
<accession>A0ABT0CZW2</accession>
<evidence type="ECO:0000313" key="1">
    <source>
        <dbReference type="EMBL" id="MCJ8238699.1"/>
    </source>
</evidence>
<dbReference type="InterPro" id="IPR029063">
    <property type="entry name" value="SAM-dependent_MTases_sf"/>
</dbReference>
<dbReference type="SUPFAM" id="SSF53335">
    <property type="entry name" value="S-adenosyl-L-methionine-dependent methyltransferases"/>
    <property type="match status" value="1"/>
</dbReference>
<dbReference type="PANTHER" id="PTHR43861:SF5">
    <property type="entry name" value="BLL5978 PROTEIN"/>
    <property type="match status" value="1"/>
</dbReference>
<dbReference type="EMBL" id="JALAYX010000002">
    <property type="protein sequence ID" value="MCJ8238699.1"/>
    <property type="molecule type" value="Genomic_DNA"/>
</dbReference>
<dbReference type="GO" id="GO:0008168">
    <property type="term" value="F:methyltransferase activity"/>
    <property type="evidence" value="ECO:0007669"/>
    <property type="project" value="UniProtKB-KW"/>
</dbReference>
<comment type="caution">
    <text evidence="1">The sequence shown here is derived from an EMBL/GenBank/DDBJ whole genome shotgun (WGS) entry which is preliminary data.</text>
</comment>
<keyword evidence="1" id="KW-0614">Plasmid</keyword>
<geneLocation type="plasmid" evidence="1">
    <name>unnamed</name>
</geneLocation>
<dbReference type="RefSeq" id="WP_245136497.1">
    <property type="nucleotide sequence ID" value="NZ_CP128477.1"/>
</dbReference>
<dbReference type="Pfam" id="PF13489">
    <property type="entry name" value="Methyltransf_23"/>
    <property type="match status" value="1"/>
</dbReference>
<organism evidence="1 2">
    <name type="scientific">Peteryoungia algae</name>
    <dbReference type="NCBI Taxonomy" id="2919917"/>
    <lineage>
        <taxon>Bacteria</taxon>
        <taxon>Pseudomonadati</taxon>
        <taxon>Pseudomonadota</taxon>
        <taxon>Alphaproteobacteria</taxon>
        <taxon>Hyphomicrobiales</taxon>
        <taxon>Rhizobiaceae</taxon>
        <taxon>Peteryoungia</taxon>
    </lineage>
</organism>
<keyword evidence="1" id="KW-0808">Transferase</keyword>
<gene>
    <name evidence="1" type="ORF">MKJ03_10185</name>
</gene>
<proteinExistence type="predicted"/>
<dbReference type="Gene3D" id="3.40.50.150">
    <property type="entry name" value="Vaccinia Virus protein VP39"/>
    <property type="match status" value="1"/>
</dbReference>
<name>A0ABT0CZW2_9HYPH</name>
<reference evidence="1 2" key="1">
    <citation type="submission" date="2022-03" db="EMBL/GenBank/DDBJ databases">
        <title>Rhizobium SSM4.3 sp. nov., isolated from Sediment (Gouqi Island).</title>
        <authorList>
            <person name="Chen G."/>
        </authorList>
    </citation>
    <scope>NUCLEOTIDE SEQUENCE [LARGE SCALE GENOMIC DNA]</scope>
    <source>
        <strain evidence="1 2">SSM4.3</strain>
        <plasmid evidence="1">unnamed</plasmid>
    </source>
</reference>